<organism evidence="1 2">
    <name type="scientific">Cercopithifilaria johnstoni</name>
    <dbReference type="NCBI Taxonomy" id="2874296"/>
    <lineage>
        <taxon>Eukaryota</taxon>
        <taxon>Metazoa</taxon>
        <taxon>Ecdysozoa</taxon>
        <taxon>Nematoda</taxon>
        <taxon>Chromadorea</taxon>
        <taxon>Rhabditida</taxon>
        <taxon>Spirurina</taxon>
        <taxon>Spiruromorpha</taxon>
        <taxon>Filarioidea</taxon>
        <taxon>Onchocercidae</taxon>
        <taxon>Cercopithifilaria</taxon>
    </lineage>
</organism>
<gene>
    <name evidence="1" type="ORF">CJOHNSTONI_LOCUS2285</name>
</gene>
<dbReference type="AlphaFoldDB" id="A0A8J2LXA5"/>
<feature type="non-terminal residue" evidence="1">
    <location>
        <position position="1"/>
    </location>
</feature>
<evidence type="ECO:0000313" key="1">
    <source>
        <dbReference type="EMBL" id="CAG9531924.1"/>
    </source>
</evidence>
<proteinExistence type="predicted"/>
<evidence type="ECO:0000313" key="2">
    <source>
        <dbReference type="Proteomes" id="UP000746747"/>
    </source>
</evidence>
<dbReference type="Proteomes" id="UP000746747">
    <property type="component" value="Unassembled WGS sequence"/>
</dbReference>
<name>A0A8J2LXA5_9BILA</name>
<comment type="caution">
    <text evidence="1">The sequence shown here is derived from an EMBL/GenBank/DDBJ whole genome shotgun (WGS) entry which is preliminary data.</text>
</comment>
<accession>A0A8J2LXA5</accession>
<protein>
    <submittedName>
        <fullName evidence="1">Uncharacterized protein</fullName>
    </submittedName>
</protein>
<reference evidence="1" key="1">
    <citation type="submission" date="2021-09" db="EMBL/GenBank/DDBJ databases">
        <authorList>
            <consortium name="Pathogen Informatics"/>
        </authorList>
    </citation>
    <scope>NUCLEOTIDE SEQUENCE</scope>
</reference>
<dbReference type="OrthoDB" id="5828355at2759"/>
<sequence length="54" mass="5943">QMDKLFGDNKGLLSLFTNTRNESPTQEPEATTVAATTLEPVEAPQTPRFCVAIY</sequence>
<keyword evidence="2" id="KW-1185">Reference proteome</keyword>
<dbReference type="EMBL" id="CAKAEH010000788">
    <property type="protein sequence ID" value="CAG9531924.1"/>
    <property type="molecule type" value="Genomic_DNA"/>
</dbReference>